<feature type="binding site" evidence="16">
    <location>
        <begin position="343"/>
        <end position="347"/>
    </location>
    <ligand>
        <name>substrate</name>
    </ligand>
</feature>
<sequence length="619" mass="68087">MLKRSSASDGFRAPRNLTELRLWAPDATAITLHAHSGAGSLTVETVPLVHVDDAPGWWQPAESDIPERFRTQMPARYGFCLDGDSTPLPDPRATGLPDGVHKPGSAYTTPADAWCRDGYDDATWPGRAVTDAVLYELHIGTFSAEGTFAGAINHLDHLVDLGVSMVEVMPVNSFPGAHNWGYDGVGWYAVDETYGGPAGFVDFVLACHRRGLAVCLDVVYNHLGPSGNYLPRFGPYLSSGRNTWGESVNLDGPYSDPVREYIIDNALRWFDEFHIDALRLDAVHALIDHRAVHLLEEMATRTAELENRLGRPLSLIAESDLNDPRLISPTGIGGYGLTAQWNDDMHHVVHAAVSGERQGYYADFGSLGGLAKVLSRGFFHDGSYSSFRHRQHGRPLPTEHIAASALVAFTCNHDQIGNRALGDRPSSYLDGGQLAIKAALVMLSAFTPMLFMGEEWAARTPFQFFTAHTEPELGAATAAGRRAEFADHGWNSEDIPDPQAPSTFLDSKLDWSELDLPEHRRMFEFYRALLTLRRTHAELSASGFDSVRVSHSDDQTGWIVLWRGSFRVAAALREHAVIPTEELGVDDVRELRVELAWGQPQFTAAGVELPGHSVVVLRH</sequence>
<evidence type="ECO:0000256" key="14">
    <source>
        <dbReference type="PIRNR" id="PIRNR006337"/>
    </source>
</evidence>
<dbReference type="eggNOG" id="COG0296">
    <property type="taxonomic scope" value="Bacteria"/>
</dbReference>
<evidence type="ECO:0000256" key="16">
    <source>
        <dbReference type="PIRSR" id="PIRSR006337-2"/>
    </source>
</evidence>
<dbReference type="PANTHER" id="PTHR43651">
    <property type="entry name" value="1,4-ALPHA-GLUCAN-BRANCHING ENZYME"/>
    <property type="match status" value="1"/>
</dbReference>
<keyword evidence="6" id="KW-0963">Cytoplasm</keyword>
<dbReference type="PIRSF" id="PIRSF006337">
    <property type="entry name" value="Trehalose_TreZ"/>
    <property type="match status" value="1"/>
</dbReference>
<feature type="active site" description="Proton donor" evidence="15">
    <location>
        <position position="318"/>
    </location>
</feature>
<comment type="catalytic activity">
    <reaction evidence="12 14">
        <text>hydrolysis of (1-&gt;4)-alpha-D-glucosidic linkage in 4-alpha-D-[(1-&gt;4)-alpha-D-glucanosyl]n trehalose to yield trehalose and (1-&gt;4)-alpha-D-glucan.</text>
        <dbReference type="EC" id="3.2.1.141"/>
    </reaction>
</comment>
<evidence type="ECO:0000256" key="4">
    <source>
        <dbReference type="ARBA" id="ARBA00012268"/>
    </source>
</evidence>
<dbReference type="CDD" id="cd11325">
    <property type="entry name" value="AmyAc_GTHase"/>
    <property type="match status" value="1"/>
</dbReference>
<evidence type="ECO:0000259" key="18">
    <source>
        <dbReference type="SMART" id="SM00642"/>
    </source>
</evidence>
<comment type="caution">
    <text evidence="19">The sequence shown here is derived from an EMBL/GenBank/DDBJ whole genome shotgun (WGS) entry which is preliminary data.</text>
</comment>
<evidence type="ECO:0000256" key="15">
    <source>
        <dbReference type="PIRSR" id="PIRSR006337-1"/>
    </source>
</evidence>
<dbReference type="InterPro" id="IPR014756">
    <property type="entry name" value="Ig_E-set"/>
</dbReference>
<keyword evidence="9 14" id="KW-0326">Glycosidase</keyword>
<protein>
    <recommendedName>
        <fullName evidence="5 13">Malto-oligosyltrehalose trehalohydrolase</fullName>
        <shortName evidence="14">MTHase</shortName>
        <ecNumber evidence="4 13">3.2.1.141</ecNumber>
    </recommendedName>
    <alternativeName>
        <fullName evidence="11 14">4-alpha-D-((1-&gt;4)-alpha-D-glucano)trehalose trehalohydrolase</fullName>
    </alternativeName>
    <alternativeName>
        <fullName evidence="10 14">Maltooligosyl trehalose trehalohydrolase</fullName>
    </alternativeName>
</protein>
<evidence type="ECO:0000256" key="7">
    <source>
        <dbReference type="ARBA" id="ARBA00022801"/>
    </source>
</evidence>
<dbReference type="InterPro" id="IPR006047">
    <property type="entry name" value="GH13_cat_dom"/>
</dbReference>
<dbReference type="EMBL" id="BAEH01000065">
    <property type="protein sequence ID" value="GAB18823.1"/>
    <property type="molecule type" value="Genomic_DNA"/>
</dbReference>
<dbReference type="GO" id="GO:0033942">
    <property type="term" value="F:4-alpha-D-(1-&gt;4)-alpha-D-glucanotrehalose trehalohydrolase activity"/>
    <property type="evidence" value="ECO:0007669"/>
    <property type="project" value="UniProtKB-EC"/>
</dbReference>
<gene>
    <name evidence="19" type="primary">treZ</name>
    <name evidence="19" type="ORF">GOEFS_065_00170</name>
</gene>
<dbReference type="NCBIfam" id="TIGR02402">
    <property type="entry name" value="trehalose_TreZ"/>
    <property type="match status" value="1"/>
</dbReference>
<dbReference type="Gene3D" id="3.20.20.80">
    <property type="entry name" value="Glycosidases"/>
    <property type="match status" value="1"/>
</dbReference>
<dbReference type="SUPFAM" id="SSF81296">
    <property type="entry name" value="E set domains"/>
    <property type="match status" value="1"/>
</dbReference>
<dbReference type="InterPro" id="IPR017853">
    <property type="entry name" value="GH"/>
</dbReference>
<keyword evidence="7 14" id="KW-0378">Hydrolase</keyword>
<accession>H0R172</accession>
<dbReference type="Proteomes" id="UP000035034">
    <property type="component" value="Unassembled WGS sequence"/>
</dbReference>
<keyword evidence="20" id="KW-1185">Reference proteome</keyword>
<evidence type="ECO:0000313" key="19">
    <source>
        <dbReference type="EMBL" id="GAB18823.1"/>
    </source>
</evidence>
<evidence type="ECO:0000256" key="1">
    <source>
        <dbReference type="ARBA" id="ARBA00004496"/>
    </source>
</evidence>
<dbReference type="AlphaFoldDB" id="H0R172"/>
<feature type="binding site" evidence="16">
    <location>
        <begin position="413"/>
        <end position="418"/>
    </location>
    <ligand>
        <name>substrate</name>
    </ligand>
</feature>
<keyword evidence="8" id="KW-0119">Carbohydrate metabolism</keyword>
<dbReference type="InterPro" id="IPR012768">
    <property type="entry name" value="Trehalose_TreZ"/>
</dbReference>
<dbReference type="InterPro" id="IPR044901">
    <property type="entry name" value="Trehalose_TreZ_E-set_sf"/>
</dbReference>
<evidence type="ECO:0000256" key="13">
    <source>
        <dbReference type="NCBIfam" id="TIGR02402"/>
    </source>
</evidence>
<dbReference type="InterPro" id="IPR013783">
    <property type="entry name" value="Ig-like_fold"/>
</dbReference>
<evidence type="ECO:0000313" key="20">
    <source>
        <dbReference type="Proteomes" id="UP000035034"/>
    </source>
</evidence>
<evidence type="ECO:0000256" key="6">
    <source>
        <dbReference type="ARBA" id="ARBA00022490"/>
    </source>
</evidence>
<dbReference type="Gene3D" id="1.10.10.760">
    <property type="entry name" value="E-set domains of sugar-utilizing enzymes"/>
    <property type="match status" value="1"/>
</dbReference>
<evidence type="ECO:0000256" key="10">
    <source>
        <dbReference type="ARBA" id="ARBA00032057"/>
    </source>
</evidence>
<comment type="pathway">
    <text evidence="2 14">Glycan biosynthesis; trehalose biosynthesis.</text>
</comment>
<dbReference type="SUPFAM" id="SSF51445">
    <property type="entry name" value="(Trans)glycosidases"/>
    <property type="match status" value="1"/>
</dbReference>
<proteinExistence type="inferred from homology"/>
<evidence type="ECO:0000256" key="11">
    <source>
        <dbReference type="ARBA" id="ARBA00033284"/>
    </source>
</evidence>
<reference evidence="19 20" key="1">
    <citation type="submission" date="2011-12" db="EMBL/GenBank/DDBJ databases">
        <title>Whole genome shotgun sequence of Gordonia effusa NBRC 100432.</title>
        <authorList>
            <person name="Yoshida I."/>
            <person name="Takarada H."/>
            <person name="Hosoyama A."/>
            <person name="Tsuchikane K."/>
            <person name="Katsumata H."/>
            <person name="Yamazaki S."/>
            <person name="Fujita N."/>
        </authorList>
    </citation>
    <scope>NUCLEOTIDE SEQUENCE [LARGE SCALE GENOMIC DNA]</scope>
    <source>
        <strain evidence="19 20">NBRC 100432</strain>
    </source>
</reference>
<name>H0R172_9ACTN</name>
<dbReference type="SMART" id="SM00642">
    <property type="entry name" value="Aamy"/>
    <property type="match status" value="1"/>
</dbReference>
<dbReference type="RefSeq" id="WP_007318159.1">
    <property type="nucleotide sequence ID" value="NZ_BAEH01000065.1"/>
</dbReference>
<evidence type="ECO:0000256" key="17">
    <source>
        <dbReference type="PIRSR" id="PIRSR006337-3"/>
    </source>
</evidence>
<feature type="active site" description="Nucleophile" evidence="15">
    <location>
        <position position="281"/>
    </location>
</feature>
<feature type="site" description="Transition state stabilizer" evidence="17">
    <location>
        <position position="414"/>
    </location>
</feature>
<comment type="similarity">
    <text evidence="3 14">Belongs to the glycosyl hydrolase 13 family.</text>
</comment>
<comment type="subcellular location">
    <subcellularLocation>
        <location evidence="1 15">Cytoplasm</location>
    </subcellularLocation>
</comment>
<evidence type="ECO:0000256" key="2">
    <source>
        <dbReference type="ARBA" id="ARBA00005199"/>
    </source>
</evidence>
<dbReference type="Pfam" id="PF00128">
    <property type="entry name" value="Alpha-amylase"/>
    <property type="match status" value="1"/>
</dbReference>
<evidence type="ECO:0000256" key="9">
    <source>
        <dbReference type="ARBA" id="ARBA00023295"/>
    </source>
</evidence>
<dbReference type="GO" id="GO:0005992">
    <property type="term" value="P:trehalose biosynthetic process"/>
    <property type="evidence" value="ECO:0007669"/>
    <property type="project" value="UniProtKB-UniRule"/>
</dbReference>
<evidence type="ECO:0000256" key="12">
    <source>
        <dbReference type="ARBA" id="ARBA00034013"/>
    </source>
</evidence>
<dbReference type="EC" id="3.2.1.141" evidence="4 13"/>
<organism evidence="19 20">
    <name type="scientific">Gordonia effusa NBRC 100432</name>
    <dbReference type="NCBI Taxonomy" id="1077974"/>
    <lineage>
        <taxon>Bacteria</taxon>
        <taxon>Bacillati</taxon>
        <taxon>Actinomycetota</taxon>
        <taxon>Actinomycetes</taxon>
        <taxon>Mycobacteriales</taxon>
        <taxon>Gordoniaceae</taxon>
        <taxon>Gordonia</taxon>
    </lineage>
</organism>
<dbReference type="PANTHER" id="PTHR43651:SF11">
    <property type="entry name" value="MALTO-OLIGOSYLTREHALOSE TREHALOHYDROLASE"/>
    <property type="match status" value="1"/>
</dbReference>
<dbReference type="STRING" id="1077974.GOEFS_065_00170"/>
<feature type="domain" description="Glycosyl hydrolase family 13 catalytic" evidence="18">
    <location>
        <begin position="136"/>
        <end position="481"/>
    </location>
</feature>
<evidence type="ECO:0000256" key="5">
    <source>
        <dbReference type="ARBA" id="ARBA00015938"/>
    </source>
</evidence>
<feature type="binding site" evidence="16">
    <location>
        <begin position="279"/>
        <end position="284"/>
    </location>
    <ligand>
        <name>substrate</name>
    </ligand>
</feature>
<dbReference type="Gene3D" id="2.60.40.10">
    <property type="entry name" value="Immunoglobulins"/>
    <property type="match status" value="1"/>
</dbReference>
<dbReference type="UniPathway" id="UPA00299"/>
<evidence type="ECO:0000256" key="8">
    <source>
        <dbReference type="ARBA" id="ARBA00023277"/>
    </source>
</evidence>
<evidence type="ECO:0000256" key="3">
    <source>
        <dbReference type="ARBA" id="ARBA00008061"/>
    </source>
</evidence>
<dbReference type="GO" id="GO:0005737">
    <property type="term" value="C:cytoplasm"/>
    <property type="evidence" value="ECO:0007669"/>
    <property type="project" value="UniProtKB-SubCell"/>
</dbReference>